<evidence type="ECO:0000313" key="2">
    <source>
        <dbReference type="EMBL" id="CAH1104884.1"/>
    </source>
</evidence>
<protein>
    <submittedName>
        <fullName evidence="2">Uncharacterized protein</fullName>
    </submittedName>
</protein>
<accession>A0A9P0G7E8</accession>
<sequence length="108" mass="12739">MLSREGSDEIKQPTIRDSKPEYESVIDSEITAEIMKDYDKNKALIEEYRQSKMIKVETSPTLAPLEKILFDMIKPVLNEILYRIHCEDGFYVCINYSLHKFHPLRRNS</sequence>
<dbReference type="AlphaFoldDB" id="A0A9P0G7E8"/>
<keyword evidence="3" id="KW-1185">Reference proteome</keyword>
<name>A0A9P0G7E8_9CUCU</name>
<proteinExistence type="predicted"/>
<reference evidence="2" key="1">
    <citation type="submission" date="2022-01" db="EMBL/GenBank/DDBJ databases">
        <authorList>
            <person name="King R."/>
        </authorList>
    </citation>
    <scope>NUCLEOTIDE SEQUENCE</scope>
</reference>
<evidence type="ECO:0000256" key="1">
    <source>
        <dbReference type="SAM" id="MobiDB-lite"/>
    </source>
</evidence>
<organism evidence="2 3">
    <name type="scientific">Psylliodes chrysocephalus</name>
    <dbReference type="NCBI Taxonomy" id="3402493"/>
    <lineage>
        <taxon>Eukaryota</taxon>
        <taxon>Metazoa</taxon>
        <taxon>Ecdysozoa</taxon>
        <taxon>Arthropoda</taxon>
        <taxon>Hexapoda</taxon>
        <taxon>Insecta</taxon>
        <taxon>Pterygota</taxon>
        <taxon>Neoptera</taxon>
        <taxon>Endopterygota</taxon>
        <taxon>Coleoptera</taxon>
        <taxon>Polyphaga</taxon>
        <taxon>Cucujiformia</taxon>
        <taxon>Chrysomeloidea</taxon>
        <taxon>Chrysomelidae</taxon>
        <taxon>Galerucinae</taxon>
        <taxon>Alticini</taxon>
        <taxon>Psylliodes</taxon>
    </lineage>
</organism>
<dbReference type="EMBL" id="OV651830">
    <property type="protein sequence ID" value="CAH1104884.1"/>
    <property type="molecule type" value="Genomic_DNA"/>
</dbReference>
<dbReference type="Proteomes" id="UP001153636">
    <property type="component" value="Chromosome 18"/>
</dbReference>
<gene>
    <name evidence="2" type="ORF">PSYICH_LOCUS6053</name>
</gene>
<dbReference type="OrthoDB" id="2155538at2759"/>
<feature type="region of interest" description="Disordered" evidence="1">
    <location>
        <begin position="1"/>
        <end position="20"/>
    </location>
</feature>
<evidence type="ECO:0000313" key="3">
    <source>
        <dbReference type="Proteomes" id="UP001153636"/>
    </source>
</evidence>